<dbReference type="HAMAP" id="MF_01464_B">
    <property type="entry name" value="SecF_B"/>
    <property type="match status" value="1"/>
</dbReference>
<feature type="transmembrane region" description="Helical" evidence="9">
    <location>
        <begin position="26"/>
        <end position="47"/>
    </location>
</feature>
<feature type="transmembrane region" description="Helical" evidence="9">
    <location>
        <begin position="192"/>
        <end position="209"/>
    </location>
</feature>
<dbReference type="AlphaFoldDB" id="A0A1Q8V6P2"/>
<feature type="transmembrane region" description="Helical" evidence="9">
    <location>
        <begin position="168"/>
        <end position="186"/>
    </location>
</feature>
<proteinExistence type="inferred from homology"/>
<dbReference type="InterPro" id="IPR022645">
    <property type="entry name" value="SecD/SecF_bac"/>
</dbReference>
<dbReference type="GO" id="GO:0043952">
    <property type="term" value="P:protein transport by the Sec complex"/>
    <property type="evidence" value="ECO:0007669"/>
    <property type="project" value="UniProtKB-UniRule"/>
</dbReference>
<dbReference type="GO" id="GO:0005886">
    <property type="term" value="C:plasma membrane"/>
    <property type="evidence" value="ECO:0007669"/>
    <property type="project" value="UniProtKB-SubCell"/>
</dbReference>
<keyword evidence="2 9" id="KW-0813">Transport</keyword>
<dbReference type="InterPro" id="IPR055344">
    <property type="entry name" value="SecD_SecF_C_bact"/>
</dbReference>
<sequence length="367" mass="39104">MKSLATLGNELYSAKTSIAFVGKRRIWYLIAVVIVLGSATLLATVGLTPGIDFKGGSEITITGLSSPSERPANEVLSKSDLEASSSVTTMGSGSVRVQTNQLSKQRLDSLAGELATAYKTNASNVSATTVGPTWSSDVTKKAARGLVLFFIFVGLLIWAYFRTWKMAVAALLALCHDIVVTVGIYALSGFEVTPATIIGVLTILGYSLYDTVVVFDKIRENTEGFESQSRSTYAELANLAVNQTFIRSINTSVVGVLPVASLLFVGAFILGAGTLRDIALTLFIGMIAGTLSSIFLATPLLVDLRSREKRIKDQVAKVAAARQHRREDAGDDAEELAKIDAAPAASPVTPGHHLGVAAQPKRKKKRR</sequence>
<evidence type="ECO:0000256" key="8">
    <source>
        <dbReference type="ARBA" id="ARBA00023136"/>
    </source>
</evidence>
<organism evidence="12 13">
    <name type="scientific">Actinomyces oris</name>
    <dbReference type="NCBI Taxonomy" id="544580"/>
    <lineage>
        <taxon>Bacteria</taxon>
        <taxon>Bacillati</taxon>
        <taxon>Actinomycetota</taxon>
        <taxon>Actinomycetes</taxon>
        <taxon>Actinomycetales</taxon>
        <taxon>Actinomycetaceae</taxon>
        <taxon>Actinomyces</taxon>
    </lineage>
</organism>
<dbReference type="Pfam" id="PF02355">
    <property type="entry name" value="SecD_SecF_C"/>
    <property type="match status" value="1"/>
</dbReference>
<dbReference type="Pfam" id="PF07549">
    <property type="entry name" value="Sec_GG"/>
    <property type="match status" value="1"/>
</dbReference>
<comment type="subunit">
    <text evidence="9">Forms a complex with SecD. Part of the essential Sec protein translocation apparatus which comprises SecA, SecYEG and auxiliary proteins SecDF. Other proteins may also be involved.</text>
</comment>
<keyword evidence="6 9" id="KW-1133">Transmembrane helix</keyword>
<keyword evidence="8 9" id="KW-0472">Membrane</keyword>
<keyword evidence="7 9" id="KW-0811">Translocation</keyword>
<dbReference type="InterPro" id="IPR048634">
    <property type="entry name" value="SecD_SecF_C"/>
</dbReference>
<dbReference type="GO" id="GO:0015450">
    <property type="term" value="F:protein-transporting ATPase activity"/>
    <property type="evidence" value="ECO:0007669"/>
    <property type="project" value="InterPro"/>
</dbReference>
<evidence type="ECO:0000313" key="12">
    <source>
        <dbReference type="EMBL" id="OLO43756.1"/>
    </source>
</evidence>
<evidence type="ECO:0000256" key="10">
    <source>
        <dbReference type="SAM" id="MobiDB-lite"/>
    </source>
</evidence>
<dbReference type="PANTHER" id="PTHR30081:SF8">
    <property type="entry name" value="PROTEIN TRANSLOCASE SUBUNIT SECF"/>
    <property type="match status" value="1"/>
</dbReference>
<reference evidence="12 13" key="1">
    <citation type="submission" date="2016-12" db="EMBL/GenBank/DDBJ databases">
        <title>Genomic Comparison of strains in the 'Actinomyces naeslundii' Group.</title>
        <authorList>
            <person name="Mughal S.R."/>
            <person name="Do T."/>
            <person name="Gilbert S.C."/>
            <person name="Witherden E.A."/>
            <person name="Didelot X."/>
            <person name="Beighton D."/>
        </authorList>
    </citation>
    <scope>NUCLEOTIDE SEQUENCE [LARGE SCALE GENOMIC DNA]</scope>
    <source>
        <strain evidence="12 13">CCUG 33920</strain>
    </source>
</reference>
<dbReference type="OrthoDB" id="9774769at2"/>
<feature type="region of interest" description="Disordered" evidence="10">
    <location>
        <begin position="64"/>
        <end position="99"/>
    </location>
</feature>
<dbReference type="RefSeq" id="WP_075377210.1">
    <property type="nucleotide sequence ID" value="NZ_MSKJ01000022.1"/>
</dbReference>
<gene>
    <name evidence="9" type="primary">secF</name>
    <name evidence="12" type="ORF">BKH29_09505</name>
</gene>
<feature type="domain" description="Protein export membrane protein SecD/SecF C-terminal" evidence="11">
    <location>
        <begin position="115"/>
        <end position="306"/>
    </location>
</feature>
<accession>A0A1Q8V6P2</accession>
<evidence type="ECO:0000256" key="7">
    <source>
        <dbReference type="ARBA" id="ARBA00023010"/>
    </source>
</evidence>
<evidence type="ECO:0000259" key="11">
    <source>
        <dbReference type="Pfam" id="PF02355"/>
    </source>
</evidence>
<keyword evidence="3 9" id="KW-1003">Cell membrane</keyword>
<evidence type="ECO:0000256" key="4">
    <source>
        <dbReference type="ARBA" id="ARBA00022692"/>
    </source>
</evidence>
<name>A0A1Q8V6P2_9ACTO</name>
<dbReference type="SUPFAM" id="SSF82866">
    <property type="entry name" value="Multidrug efflux transporter AcrB transmembrane domain"/>
    <property type="match status" value="1"/>
</dbReference>
<evidence type="ECO:0000256" key="1">
    <source>
        <dbReference type="ARBA" id="ARBA00004651"/>
    </source>
</evidence>
<feature type="transmembrane region" description="Helical" evidence="9">
    <location>
        <begin position="142"/>
        <end position="161"/>
    </location>
</feature>
<comment type="similarity">
    <text evidence="9">Belongs to the SecD/SecF family. SecF subfamily.</text>
</comment>
<dbReference type="InterPro" id="IPR005665">
    <property type="entry name" value="SecF_bac"/>
</dbReference>
<dbReference type="GO" id="GO:0006605">
    <property type="term" value="P:protein targeting"/>
    <property type="evidence" value="ECO:0007669"/>
    <property type="project" value="UniProtKB-UniRule"/>
</dbReference>
<evidence type="ECO:0000256" key="5">
    <source>
        <dbReference type="ARBA" id="ARBA00022927"/>
    </source>
</evidence>
<evidence type="ECO:0000256" key="2">
    <source>
        <dbReference type="ARBA" id="ARBA00022448"/>
    </source>
</evidence>
<dbReference type="InterPro" id="IPR022646">
    <property type="entry name" value="SecD/SecF_CS"/>
</dbReference>
<feature type="compositionally biased region" description="Low complexity" evidence="10">
    <location>
        <begin position="84"/>
        <end position="95"/>
    </location>
</feature>
<keyword evidence="4 9" id="KW-0812">Transmembrane</keyword>
<comment type="function">
    <text evidence="9">Part of the Sec protein translocase complex. Interacts with the SecYEG preprotein conducting channel. SecDF uses the proton motive force (PMF) to complete protein translocation after the ATP-dependent function of SecA.</text>
</comment>
<feature type="transmembrane region" description="Helical" evidence="9">
    <location>
        <begin position="278"/>
        <end position="302"/>
    </location>
</feature>
<dbReference type="NCBIfam" id="TIGR00916">
    <property type="entry name" value="2A0604s01"/>
    <property type="match status" value="1"/>
</dbReference>
<protein>
    <recommendedName>
        <fullName evidence="9">Protein-export membrane protein SecF</fullName>
    </recommendedName>
</protein>
<dbReference type="Gene3D" id="1.20.1640.10">
    <property type="entry name" value="Multidrug efflux transporter AcrB transmembrane domain"/>
    <property type="match status" value="1"/>
</dbReference>
<evidence type="ECO:0000256" key="6">
    <source>
        <dbReference type="ARBA" id="ARBA00022989"/>
    </source>
</evidence>
<dbReference type="GO" id="GO:0065002">
    <property type="term" value="P:intracellular protein transmembrane transport"/>
    <property type="evidence" value="ECO:0007669"/>
    <property type="project" value="UniProtKB-UniRule"/>
</dbReference>
<keyword evidence="5 9" id="KW-0653">Protein transport</keyword>
<dbReference type="PANTHER" id="PTHR30081">
    <property type="entry name" value="PROTEIN-EXPORT MEMBRANE PROTEIN SEC"/>
    <property type="match status" value="1"/>
</dbReference>
<dbReference type="NCBIfam" id="TIGR00966">
    <property type="entry name" value="transloc_SecF"/>
    <property type="match status" value="1"/>
</dbReference>
<dbReference type="EMBL" id="MSKJ01000022">
    <property type="protein sequence ID" value="OLO43756.1"/>
    <property type="molecule type" value="Genomic_DNA"/>
</dbReference>
<dbReference type="PRINTS" id="PR01755">
    <property type="entry name" value="SECFTRNLCASE"/>
</dbReference>
<dbReference type="InterPro" id="IPR022813">
    <property type="entry name" value="SecD/SecF_arch_bac"/>
</dbReference>
<feature type="transmembrane region" description="Helical" evidence="9">
    <location>
        <begin position="253"/>
        <end position="272"/>
    </location>
</feature>
<dbReference type="Proteomes" id="UP000186857">
    <property type="component" value="Unassembled WGS sequence"/>
</dbReference>
<evidence type="ECO:0000256" key="9">
    <source>
        <dbReference type="HAMAP-Rule" id="MF_01464"/>
    </source>
</evidence>
<feature type="region of interest" description="Disordered" evidence="10">
    <location>
        <begin position="341"/>
        <end position="367"/>
    </location>
</feature>
<comment type="caution">
    <text evidence="12">The sequence shown here is derived from an EMBL/GenBank/DDBJ whole genome shotgun (WGS) entry which is preliminary data.</text>
</comment>
<evidence type="ECO:0000313" key="13">
    <source>
        <dbReference type="Proteomes" id="UP000186857"/>
    </source>
</evidence>
<evidence type="ECO:0000256" key="3">
    <source>
        <dbReference type="ARBA" id="ARBA00022475"/>
    </source>
</evidence>
<comment type="subcellular location">
    <subcellularLocation>
        <location evidence="1 9">Cell membrane</location>
        <topology evidence="1 9">Multi-pass membrane protein</topology>
    </subcellularLocation>
</comment>